<reference evidence="6" key="1">
    <citation type="submission" date="2015-06" db="EMBL/GenBank/DDBJ databases">
        <authorList>
            <person name="Joergensen T."/>
        </authorList>
    </citation>
    <scope>NUCLEOTIDE SEQUENCE</scope>
    <source>
        <plasmid evidence="6">pRGRH0082</plasmid>
    </source>
</reference>
<dbReference type="Gene3D" id="1.10.150.130">
    <property type="match status" value="1"/>
</dbReference>
<sequence length="322" mass="36175">MANKRQIVVVGGLPVKAGGSVMEQGRTWRSAVANFITTMDVKESSRALYTRTITQFFNWVEETGKVIKDLTRQDILEYKDHLLSSGLSALTIGSYIVAVRKFYEWAEAYKIYPNIAKGIKTPKRVQAFKKQHLTDTKSGELLEHFQSLSLRDYAIVNLILRTGLRTIEVVRADIGDITFKGERRILKIWGKGHTEKDDFVILTEKAYQPIKAYLETRKGAKQGEPLFTSNSRQNAGDRLTTRTISKICKEGLQAIGLDGKEFTAHSLRHTTAVAILKHGGSITDVQEVLRHASPVTSQIYTESVKEEMRLENAPEAMLDAAF</sequence>
<dbReference type="InterPro" id="IPR004107">
    <property type="entry name" value="Integrase_SAM-like_N"/>
</dbReference>
<dbReference type="EMBL" id="LN852773">
    <property type="protein sequence ID" value="CRY93850.1"/>
    <property type="molecule type" value="Genomic_DNA"/>
</dbReference>
<dbReference type="PROSITE" id="PS51898">
    <property type="entry name" value="TYR_RECOMBINASE"/>
    <property type="match status" value="1"/>
</dbReference>
<organism evidence="6">
    <name type="scientific">uncultured prokaryote</name>
    <dbReference type="NCBI Taxonomy" id="198431"/>
    <lineage>
        <taxon>unclassified sequences</taxon>
        <taxon>environmental samples</taxon>
    </lineage>
</organism>
<evidence type="ECO:0000256" key="2">
    <source>
        <dbReference type="ARBA" id="ARBA00023125"/>
    </source>
</evidence>
<geneLocation type="plasmid" evidence="6">
    <name>pRGRH0082</name>
</geneLocation>
<dbReference type="InterPro" id="IPR011010">
    <property type="entry name" value="DNA_brk_join_enz"/>
</dbReference>
<dbReference type="AlphaFoldDB" id="A0A0H5PXF3"/>
<feature type="domain" description="Tyr recombinase" evidence="4">
    <location>
        <begin position="128"/>
        <end position="313"/>
    </location>
</feature>
<evidence type="ECO:0000313" key="6">
    <source>
        <dbReference type="EMBL" id="CRY93850.1"/>
    </source>
</evidence>
<protein>
    <recommendedName>
        <fullName evidence="7">Tyr recombinase domain-containing protein</fullName>
    </recommendedName>
</protein>
<dbReference type="SUPFAM" id="SSF56349">
    <property type="entry name" value="DNA breaking-rejoining enzymes"/>
    <property type="match status" value="1"/>
</dbReference>
<evidence type="ECO:0008006" key="7">
    <source>
        <dbReference type="Google" id="ProtNLM"/>
    </source>
</evidence>
<keyword evidence="2" id="KW-0238">DNA-binding</keyword>
<dbReference type="InterPro" id="IPR010998">
    <property type="entry name" value="Integrase_recombinase_N"/>
</dbReference>
<evidence type="ECO:0000259" key="4">
    <source>
        <dbReference type="PROSITE" id="PS51898"/>
    </source>
</evidence>
<dbReference type="Pfam" id="PF00589">
    <property type="entry name" value="Phage_integrase"/>
    <property type="match status" value="1"/>
</dbReference>
<dbReference type="GO" id="GO:0003677">
    <property type="term" value="F:DNA binding"/>
    <property type="evidence" value="ECO:0007669"/>
    <property type="project" value="UniProtKB-KW"/>
</dbReference>
<dbReference type="GO" id="GO:0006310">
    <property type="term" value="P:DNA recombination"/>
    <property type="evidence" value="ECO:0007669"/>
    <property type="project" value="UniProtKB-KW"/>
</dbReference>
<dbReference type="PANTHER" id="PTHR30349:SF41">
    <property type="entry name" value="INTEGRASE_RECOMBINASE PROTEIN MJ0367-RELATED"/>
    <property type="match status" value="1"/>
</dbReference>
<name>A0A0H5PXF3_9ZZZZ</name>
<evidence type="ECO:0000256" key="1">
    <source>
        <dbReference type="ARBA" id="ARBA00022908"/>
    </source>
</evidence>
<proteinExistence type="predicted"/>
<dbReference type="GO" id="GO:0015074">
    <property type="term" value="P:DNA integration"/>
    <property type="evidence" value="ECO:0007669"/>
    <property type="project" value="UniProtKB-KW"/>
</dbReference>
<accession>A0A0H5PXF3</accession>
<reference evidence="6" key="2">
    <citation type="submission" date="2015-07" db="EMBL/GenBank/DDBJ databases">
        <title>Plasmids, circular viruses and viroids from rat gut.</title>
        <authorList>
            <person name="Jorgensen T.J."/>
            <person name="Hansen M.A."/>
            <person name="Xu Z."/>
            <person name="Tabak M.A."/>
            <person name="Sorensen S.J."/>
            <person name="Hansen L.H."/>
        </authorList>
    </citation>
    <scope>NUCLEOTIDE SEQUENCE</scope>
    <source>
        <plasmid evidence="6">pRGRH0082</plasmid>
    </source>
</reference>
<dbReference type="PROSITE" id="PS51900">
    <property type="entry name" value="CB"/>
    <property type="match status" value="1"/>
</dbReference>
<evidence type="ECO:0000256" key="3">
    <source>
        <dbReference type="ARBA" id="ARBA00023172"/>
    </source>
</evidence>
<dbReference type="InterPro" id="IPR050090">
    <property type="entry name" value="Tyrosine_recombinase_XerCD"/>
</dbReference>
<dbReference type="PANTHER" id="PTHR30349">
    <property type="entry name" value="PHAGE INTEGRASE-RELATED"/>
    <property type="match status" value="1"/>
</dbReference>
<keyword evidence="1" id="KW-0229">DNA integration</keyword>
<dbReference type="InterPro" id="IPR044068">
    <property type="entry name" value="CB"/>
</dbReference>
<dbReference type="InterPro" id="IPR002104">
    <property type="entry name" value="Integrase_catalytic"/>
</dbReference>
<dbReference type="InterPro" id="IPR013762">
    <property type="entry name" value="Integrase-like_cat_sf"/>
</dbReference>
<dbReference type="Gene3D" id="1.10.443.10">
    <property type="entry name" value="Intergrase catalytic core"/>
    <property type="match status" value="1"/>
</dbReference>
<feature type="domain" description="Core-binding (CB)" evidence="5">
    <location>
        <begin position="26"/>
        <end position="107"/>
    </location>
</feature>
<dbReference type="Pfam" id="PF02899">
    <property type="entry name" value="Phage_int_SAM_1"/>
    <property type="match status" value="1"/>
</dbReference>
<keyword evidence="6" id="KW-0614">Plasmid</keyword>
<evidence type="ECO:0000259" key="5">
    <source>
        <dbReference type="PROSITE" id="PS51900"/>
    </source>
</evidence>
<keyword evidence="3" id="KW-0233">DNA recombination</keyword>